<dbReference type="PROSITE" id="PS51257">
    <property type="entry name" value="PROKAR_LIPOPROTEIN"/>
    <property type="match status" value="1"/>
</dbReference>
<dbReference type="AlphaFoldDB" id="J0P3G4"/>
<feature type="region of interest" description="Disordered" evidence="1">
    <location>
        <begin position="26"/>
        <end position="52"/>
    </location>
</feature>
<feature type="chain" id="PRO_5003737391" description="Lipoprotein" evidence="2">
    <location>
        <begin position="22"/>
        <end position="222"/>
    </location>
</feature>
<protein>
    <recommendedName>
        <fullName evidence="5">Lipoprotein</fullName>
    </recommendedName>
</protein>
<evidence type="ECO:0008006" key="5">
    <source>
        <dbReference type="Google" id="ProtNLM"/>
    </source>
</evidence>
<accession>J0P3G4</accession>
<evidence type="ECO:0000313" key="3">
    <source>
        <dbReference type="EMBL" id="EJF54354.1"/>
    </source>
</evidence>
<dbReference type="Proteomes" id="UP000005113">
    <property type="component" value="Unassembled WGS sequence"/>
</dbReference>
<evidence type="ECO:0000256" key="1">
    <source>
        <dbReference type="SAM" id="MobiDB-lite"/>
    </source>
</evidence>
<dbReference type="RefSeq" id="WP_002660089.1">
    <property type="nucleotide sequence ID" value="NZ_JH719942.1"/>
</dbReference>
<keyword evidence="2" id="KW-0732">Signal</keyword>
<feature type="compositionally biased region" description="Basic and acidic residues" evidence="1">
    <location>
        <begin position="26"/>
        <end position="37"/>
    </location>
</feature>
<organism evidence="3 4">
    <name type="scientific">Saprospira grandis DSM 2844</name>
    <dbReference type="NCBI Taxonomy" id="694433"/>
    <lineage>
        <taxon>Bacteria</taxon>
        <taxon>Pseudomonadati</taxon>
        <taxon>Bacteroidota</taxon>
        <taxon>Saprospiria</taxon>
        <taxon>Saprospirales</taxon>
        <taxon>Saprospiraceae</taxon>
        <taxon>Saprospira</taxon>
    </lineage>
</organism>
<gene>
    <name evidence="3" type="ORF">SapgrDRAFT_2698</name>
</gene>
<name>J0P3G4_9BACT</name>
<evidence type="ECO:0000313" key="4">
    <source>
        <dbReference type="Proteomes" id="UP000005113"/>
    </source>
</evidence>
<dbReference type="EMBL" id="JH719942">
    <property type="protein sequence ID" value="EJF54354.1"/>
    <property type="molecule type" value="Genomic_DNA"/>
</dbReference>
<dbReference type="OrthoDB" id="9820188at2"/>
<evidence type="ECO:0000256" key="2">
    <source>
        <dbReference type="SAM" id="SignalP"/>
    </source>
</evidence>
<reference evidence="4" key="1">
    <citation type="journal article" date="2012" name="Stand. Genomic Sci.">
        <title>Permanent draft genome sequence of the gliding predator Saprospira grandis strain Sa g1 (= HR1).</title>
        <authorList>
            <person name="Mavromatis K."/>
            <person name="Chertkov O."/>
            <person name="Lapidus A."/>
            <person name="Nolan M."/>
            <person name="Lucas S."/>
            <person name="Tice H."/>
            <person name="Del Rio T.G."/>
            <person name="Cheng J.F."/>
            <person name="Han C."/>
            <person name="Tapia R."/>
            <person name="Bruce D."/>
            <person name="Goodwin L.A."/>
            <person name="Pitluck S."/>
            <person name="Huntemann M."/>
            <person name="Liolios K."/>
            <person name="Pagani I."/>
            <person name="Ivanova N."/>
            <person name="Mikhailova N."/>
            <person name="Pati A."/>
            <person name="Chen A."/>
            <person name="Palaniappan K."/>
            <person name="Land M."/>
            <person name="Brambilla E.M."/>
            <person name="Rohde M."/>
            <person name="Spring S."/>
            <person name="Goker M."/>
            <person name="Detter J.C."/>
            <person name="Bristow J."/>
            <person name="Eisen J.A."/>
            <person name="Markowitz V."/>
            <person name="Hugenholtz P."/>
            <person name="Kyrpides N.C."/>
            <person name="Klenk H.P."/>
            <person name="Woyke T."/>
        </authorList>
    </citation>
    <scope>NUCLEOTIDE SEQUENCE [LARGE SCALE GENOMIC DNA]</scope>
    <source>
        <strain evidence="4">DSM 2844</strain>
    </source>
</reference>
<proteinExistence type="predicted"/>
<sequence>MNILKNWALLVLLLVSLAACKESAPKAEQQDESKVEESTAAAPQEEAKEVAPEVKLSFPTGEYGSLVLGFQGNQLTGYYDMPLGSGNGCSFFLEGRLVEAGKEVAVKAYFPGSEEVVEGSLKQEEQAVTLKLAANPGGQCDPSLYGEGEKLFLSQPAGYLRVGVLSQDAKLYGDAQKSEAKGQLEKFSVVLVLAEENGLLQIAEMNQAAKGWISADELFPLR</sequence>
<dbReference type="HOGENOM" id="CLU_1249895_0_0_10"/>
<feature type="signal peptide" evidence="2">
    <location>
        <begin position="1"/>
        <end position="21"/>
    </location>
</feature>